<dbReference type="RefSeq" id="WP_392819984.1">
    <property type="nucleotide sequence ID" value="NZ_JBICYV010000013.1"/>
</dbReference>
<organism evidence="1 2">
    <name type="scientific">Streptomyces cinerochromogenes</name>
    <dbReference type="NCBI Taxonomy" id="66422"/>
    <lineage>
        <taxon>Bacteria</taxon>
        <taxon>Bacillati</taxon>
        <taxon>Actinomycetota</taxon>
        <taxon>Actinomycetes</taxon>
        <taxon>Kitasatosporales</taxon>
        <taxon>Streptomycetaceae</taxon>
        <taxon>Streptomyces</taxon>
    </lineage>
</organism>
<keyword evidence="2" id="KW-1185">Reference proteome</keyword>
<proteinExistence type="predicted"/>
<dbReference type="EMBL" id="JBICYV010000013">
    <property type="protein sequence ID" value="MFG3013931.1"/>
    <property type="molecule type" value="Genomic_DNA"/>
</dbReference>
<sequence>MRAGRDELTYAEVGLERMSEQLADEPASAMLRPGLGLGRWPNGR</sequence>
<comment type="caution">
    <text evidence="1">The sequence shown here is derived from an EMBL/GenBank/DDBJ whole genome shotgun (WGS) entry which is preliminary data.</text>
</comment>
<evidence type="ECO:0000313" key="1">
    <source>
        <dbReference type="EMBL" id="MFG3013931.1"/>
    </source>
</evidence>
<gene>
    <name evidence="1" type="ORF">ACGFZB_26575</name>
</gene>
<dbReference type="Proteomes" id="UP001604267">
    <property type="component" value="Unassembled WGS sequence"/>
</dbReference>
<accession>A0ABW7BAW3</accession>
<name>A0ABW7BAW3_9ACTN</name>
<reference evidence="1 2" key="1">
    <citation type="submission" date="2024-10" db="EMBL/GenBank/DDBJ databases">
        <title>The Natural Products Discovery Center: Release of the First 8490 Sequenced Strains for Exploring Actinobacteria Biosynthetic Diversity.</title>
        <authorList>
            <person name="Kalkreuter E."/>
            <person name="Kautsar S.A."/>
            <person name="Yang D."/>
            <person name="Bader C.D."/>
            <person name="Teijaro C.N."/>
            <person name="Fluegel L."/>
            <person name="Davis C.M."/>
            <person name="Simpson J.R."/>
            <person name="Lauterbach L."/>
            <person name="Steele A.D."/>
            <person name="Gui C."/>
            <person name="Meng S."/>
            <person name="Li G."/>
            <person name="Viehrig K."/>
            <person name="Ye F."/>
            <person name="Su P."/>
            <person name="Kiefer A.F."/>
            <person name="Nichols A."/>
            <person name="Cepeda A.J."/>
            <person name="Yan W."/>
            <person name="Fan B."/>
            <person name="Jiang Y."/>
            <person name="Adhikari A."/>
            <person name="Zheng C.-J."/>
            <person name="Schuster L."/>
            <person name="Cowan T.M."/>
            <person name="Smanski M.J."/>
            <person name="Chevrette M.G."/>
            <person name="De Carvalho L.P.S."/>
            <person name="Shen B."/>
        </authorList>
    </citation>
    <scope>NUCLEOTIDE SEQUENCE [LARGE SCALE GENOMIC DNA]</scope>
    <source>
        <strain evidence="1 2">NPDC048320</strain>
    </source>
</reference>
<evidence type="ECO:0000313" key="2">
    <source>
        <dbReference type="Proteomes" id="UP001604267"/>
    </source>
</evidence>
<protein>
    <submittedName>
        <fullName evidence="1">Uncharacterized protein</fullName>
    </submittedName>
</protein>